<feature type="domain" description="GH18" evidence="3">
    <location>
        <begin position="463"/>
        <end position="690"/>
    </location>
</feature>
<keyword evidence="1" id="KW-1015">Disulfide bond</keyword>
<evidence type="ECO:0000259" key="3">
    <source>
        <dbReference type="PROSITE" id="PS51910"/>
    </source>
</evidence>
<dbReference type="PROSITE" id="PS51910">
    <property type="entry name" value="GH18_2"/>
    <property type="match status" value="2"/>
</dbReference>
<dbReference type="InterPro" id="IPR011583">
    <property type="entry name" value="Chitinase_II/V-like_cat"/>
</dbReference>
<dbReference type="EMBL" id="JAVHJS010000022">
    <property type="protein sequence ID" value="KAK2821352.1"/>
    <property type="molecule type" value="Genomic_DNA"/>
</dbReference>
<feature type="chain" id="PRO_5041738541" description="GH18 domain-containing protein" evidence="2">
    <location>
        <begin position="20"/>
        <end position="691"/>
    </location>
</feature>
<dbReference type="GO" id="GO:0008061">
    <property type="term" value="F:chitin binding"/>
    <property type="evidence" value="ECO:0007669"/>
    <property type="project" value="InterPro"/>
</dbReference>
<dbReference type="Pfam" id="PF00704">
    <property type="entry name" value="Glyco_hydro_18"/>
    <property type="match status" value="2"/>
</dbReference>
<dbReference type="SUPFAM" id="SSF57625">
    <property type="entry name" value="Invertebrate chitin-binding proteins"/>
    <property type="match status" value="1"/>
</dbReference>
<proteinExistence type="predicted"/>
<name>A0AA88J3M5_TACVA</name>
<dbReference type="CDD" id="cd02872">
    <property type="entry name" value="GH18_chitolectin_chitotriosidase"/>
    <property type="match status" value="1"/>
</dbReference>
<dbReference type="Proteomes" id="UP001187315">
    <property type="component" value="Unassembled WGS sequence"/>
</dbReference>
<dbReference type="FunFam" id="3.10.50.10:FF:000001">
    <property type="entry name" value="Chitinase 3-like 1"/>
    <property type="match status" value="2"/>
</dbReference>
<comment type="caution">
    <text evidence="4">The sequence shown here is derived from an EMBL/GenBank/DDBJ whole genome shotgun (WGS) entry which is preliminary data.</text>
</comment>
<dbReference type="PANTHER" id="PTHR11177:SF332">
    <property type="entry name" value="CHITINASE"/>
    <property type="match status" value="1"/>
</dbReference>
<keyword evidence="5" id="KW-1185">Reference proteome</keyword>
<gene>
    <name evidence="4" type="ORF">Q7C36_020695</name>
</gene>
<organism evidence="4 5">
    <name type="scientific">Tachysurus vachellii</name>
    <name type="common">Darkbarbel catfish</name>
    <name type="synonym">Pelteobagrus vachellii</name>
    <dbReference type="NCBI Taxonomy" id="175792"/>
    <lineage>
        <taxon>Eukaryota</taxon>
        <taxon>Metazoa</taxon>
        <taxon>Chordata</taxon>
        <taxon>Craniata</taxon>
        <taxon>Vertebrata</taxon>
        <taxon>Euteleostomi</taxon>
        <taxon>Actinopterygii</taxon>
        <taxon>Neopterygii</taxon>
        <taxon>Teleostei</taxon>
        <taxon>Ostariophysi</taxon>
        <taxon>Siluriformes</taxon>
        <taxon>Bagridae</taxon>
        <taxon>Tachysurus</taxon>
    </lineage>
</organism>
<dbReference type="Gene3D" id="3.20.20.80">
    <property type="entry name" value="Glycosidases"/>
    <property type="match status" value="2"/>
</dbReference>
<dbReference type="InterPro" id="IPR050314">
    <property type="entry name" value="Glycosyl_Hydrlase_18"/>
</dbReference>
<keyword evidence="2" id="KW-0732">Signal</keyword>
<dbReference type="InterPro" id="IPR036508">
    <property type="entry name" value="Chitin-bd_dom_sf"/>
</dbReference>
<dbReference type="SUPFAM" id="SSF51445">
    <property type="entry name" value="(Trans)glycosidases"/>
    <property type="match status" value="2"/>
</dbReference>
<dbReference type="FunFam" id="3.20.20.80:FF:000220">
    <property type="entry name" value="Chitotriosidase-1"/>
    <property type="match status" value="1"/>
</dbReference>
<feature type="signal peptide" evidence="2">
    <location>
        <begin position="1"/>
        <end position="19"/>
    </location>
</feature>
<dbReference type="SUPFAM" id="SSF54556">
    <property type="entry name" value="Chitinase insertion domain"/>
    <property type="match status" value="2"/>
</dbReference>
<dbReference type="AlphaFoldDB" id="A0AA88J3M5"/>
<dbReference type="InterPro" id="IPR001223">
    <property type="entry name" value="Glyco_hydro18_cat"/>
</dbReference>
<evidence type="ECO:0000313" key="5">
    <source>
        <dbReference type="Proteomes" id="UP001187315"/>
    </source>
</evidence>
<dbReference type="SMART" id="SM00636">
    <property type="entry name" value="Glyco_18"/>
    <property type="match status" value="2"/>
</dbReference>
<dbReference type="PANTHER" id="PTHR11177">
    <property type="entry name" value="CHITINASE"/>
    <property type="match status" value="1"/>
</dbReference>
<dbReference type="GO" id="GO:0005975">
    <property type="term" value="P:carbohydrate metabolic process"/>
    <property type="evidence" value="ECO:0007669"/>
    <property type="project" value="InterPro"/>
</dbReference>
<dbReference type="GO" id="GO:0005576">
    <property type="term" value="C:extracellular region"/>
    <property type="evidence" value="ECO:0007669"/>
    <property type="project" value="TreeGrafter"/>
</dbReference>
<dbReference type="Gene3D" id="3.10.50.10">
    <property type="match status" value="2"/>
</dbReference>
<protein>
    <recommendedName>
        <fullName evidence="3">GH18 domain-containing protein</fullName>
    </recommendedName>
</protein>
<feature type="domain" description="GH18" evidence="3">
    <location>
        <begin position="20"/>
        <end position="387"/>
    </location>
</feature>
<evidence type="ECO:0000256" key="2">
    <source>
        <dbReference type="SAM" id="SignalP"/>
    </source>
</evidence>
<dbReference type="InterPro" id="IPR017853">
    <property type="entry name" value="GH"/>
</dbReference>
<evidence type="ECO:0000313" key="4">
    <source>
        <dbReference type="EMBL" id="KAK2821352.1"/>
    </source>
</evidence>
<sequence>MFKLTLIAGLLLSLHLAYATKLVCYFSNWSQYRPGNGRFTSENVDPFLCTHVIYTLVTINQDNQLTTTEWNDEDMYKKLNSLKKVNPSLKTLVSVGGLYNVINPYINMVSTPENRKSFIRSALLFLRKHDFDGLDLAWEFPGQNGSPPEDKQRFAALMKELKQAIKQEAIDTRNTQLLLSVKAGALIPTINAAYEVPEITSEVDFLNIMTYDYHGSWEKVTGHNSPLFKSSLDQGTHAQHNINATVSYWMSKGAPAEKLLLGFPTYGRTFHLTTSLTGLGAPTNGPADAGPYTRDPGYWSYYEVCNFVPSAKVGWIDEQSVPYATQGTAWVGYDNQESFAAKVQWLTSMNLGGASVWTLDLDDFGGYFCSEGDYPLVNHLRNSLGFPPKPTTTRPPTTTPDPIASFCSGKPDGLYPNPADASTYFQCFRGNTYLHRLCPGVLSVPLLHFDVSSCGVLWEDKLELLEAYEAEGKATGLPRLMVTAAVSAGKGTIDAGYEIAKIANYLDFINVMTYDFHGTWESFTGHNSPLYRGSQDYGDLVYFNTDYAMKYWRDNGTPLEKLRMGFATYGRTFRLSSSATGVGAPASGPASAGPYTREAGFWSYYEICGFLQGTKLEWIEDQRVPYASKGGEWVGFDTRESYEIKVKYLQDNKFGGAFVWALDLDDFAGEFCGQGKHPLMGHLRKLLDIGR</sequence>
<accession>A0AA88J3M5</accession>
<dbReference type="InterPro" id="IPR029070">
    <property type="entry name" value="Chitinase_insertion_sf"/>
</dbReference>
<reference evidence="4" key="1">
    <citation type="submission" date="2023-08" db="EMBL/GenBank/DDBJ databases">
        <title>Pelteobagrus vachellii genome.</title>
        <authorList>
            <person name="Liu H."/>
        </authorList>
    </citation>
    <scope>NUCLEOTIDE SEQUENCE</scope>
    <source>
        <strain evidence="4">PRFRI_2022a</strain>
        <tissue evidence="4">Muscle</tissue>
    </source>
</reference>
<evidence type="ECO:0000256" key="1">
    <source>
        <dbReference type="ARBA" id="ARBA00023157"/>
    </source>
</evidence>